<evidence type="ECO:0000256" key="1">
    <source>
        <dbReference type="SAM" id="Phobius"/>
    </source>
</evidence>
<keyword evidence="1" id="KW-1133">Transmembrane helix</keyword>
<proteinExistence type="predicted"/>
<feature type="transmembrane region" description="Helical" evidence="1">
    <location>
        <begin position="126"/>
        <end position="146"/>
    </location>
</feature>
<evidence type="ECO:0008006" key="4">
    <source>
        <dbReference type="Google" id="ProtNLM"/>
    </source>
</evidence>
<evidence type="ECO:0000313" key="3">
    <source>
        <dbReference type="Proteomes" id="UP001302494"/>
    </source>
</evidence>
<sequence>MRSSLTRGGSASLATKIYSVANTLKQGLSWGLGHTITLLLFGSMVFLLEAAMPEQLTNWLKLSVGGMLVGMGSDVLRKIIQGRIHVHVHQHPHQPPHVPAHSHRGEINHQTMDHHHSHSTAFPYRALFVGLMHGMAGSAALILLTLQQTVSPLQGIIYIATIGLGSFSSYIFS</sequence>
<reference evidence="2 3" key="1">
    <citation type="submission" date="2023-01" db="EMBL/GenBank/DDBJ databases">
        <title>Cultivation and genomic characterization of new, ubiquitous marine nitrite-oxidizing bacteria from the Nitrospirales.</title>
        <authorList>
            <person name="Mueller A.J."/>
            <person name="Daebeler A."/>
            <person name="Herbold C.W."/>
            <person name="Kirkegaard R.H."/>
            <person name="Daims H."/>
        </authorList>
    </citation>
    <scope>NUCLEOTIDE SEQUENCE [LARGE SCALE GENOMIC DNA]</scope>
    <source>
        <strain evidence="2 3">DK</strain>
    </source>
</reference>
<gene>
    <name evidence="2" type="ORF">PQG83_05770</name>
</gene>
<dbReference type="KEGG" id="nneo:PQG83_05770"/>
<name>A0AA96GN13_9BACT</name>
<keyword evidence="1" id="KW-0812">Transmembrane</keyword>
<feature type="transmembrane region" description="Helical" evidence="1">
    <location>
        <begin position="152"/>
        <end position="172"/>
    </location>
</feature>
<accession>A0AA96GN13</accession>
<keyword evidence="3" id="KW-1185">Reference proteome</keyword>
<dbReference type="AlphaFoldDB" id="A0AA96GN13"/>
<dbReference type="RefSeq" id="WP_312747731.1">
    <property type="nucleotide sequence ID" value="NZ_CP116968.1"/>
</dbReference>
<keyword evidence="1" id="KW-0472">Membrane</keyword>
<dbReference type="InterPro" id="IPR052776">
    <property type="entry name" value="Chloro_ReproSupport/MetalTrans"/>
</dbReference>
<protein>
    <recommendedName>
        <fullName evidence="4">Urease accessory protein UreH-like transmembrane domain-containing protein</fullName>
    </recommendedName>
</protein>
<dbReference type="PANTHER" id="PTHR33876:SF4">
    <property type="entry name" value="CHLOROPLAST PROTEIN FOR GROWTH AND FERTILITY 2"/>
    <property type="match status" value="1"/>
</dbReference>
<dbReference type="PANTHER" id="PTHR33876">
    <property type="entry name" value="UNNAMED PRODUCT"/>
    <property type="match status" value="1"/>
</dbReference>
<organism evidence="2 3">
    <name type="scientific">Candidatus Nitrospira neomarina</name>
    <dbReference type="NCBI Taxonomy" id="3020899"/>
    <lineage>
        <taxon>Bacteria</taxon>
        <taxon>Pseudomonadati</taxon>
        <taxon>Nitrospirota</taxon>
        <taxon>Nitrospiria</taxon>
        <taxon>Nitrospirales</taxon>
        <taxon>Nitrospiraceae</taxon>
        <taxon>Nitrospira</taxon>
    </lineage>
</organism>
<feature type="transmembrane region" description="Helical" evidence="1">
    <location>
        <begin position="28"/>
        <end position="48"/>
    </location>
</feature>
<evidence type="ECO:0000313" key="2">
    <source>
        <dbReference type="EMBL" id="WNM63260.1"/>
    </source>
</evidence>
<dbReference type="Proteomes" id="UP001302494">
    <property type="component" value="Chromosome"/>
</dbReference>
<dbReference type="EMBL" id="CP116968">
    <property type="protein sequence ID" value="WNM63260.1"/>
    <property type="molecule type" value="Genomic_DNA"/>
</dbReference>